<comment type="caution">
    <text evidence="2">The sequence shown here is derived from an EMBL/GenBank/DDBJ whole genome shotgun (WGS) entry which is preliminary data.</text>
</comment>
<dbReference type="AlphaFoldDB" id="A0AAD8UXX4"/>
<accession>A0AAD8UXX4</accession>
<keyword evidence="3" id="KW-1185">Reference proteome</keyword>
<sequence>MAFNDTEVDNRDRFLAARNRHPVNEAIVFMENHVTVPGKQQPIFSEKKGELVNLNEALARERERYECLHASTHHGLT</sequence>
<proteinExistence type="predicted"/>
<reference evidence="2" key="1">
    <citation type="submission" date="2021-06" db="EMBL/GenBank/DDBJ databases">
        <title>Comparative genomics, transcriptomics and evolutionary studies reveal genomic signatures of adaptation to plant cell wall in hemibiotrophic fungi.</title>
        <authorList>
            <consortium name="DOE Joint Genome Institute"/>
            <person name="Baroncelli R."/>
            <person name="Diaz J.F."/>
            <person name="Benocci T."/>
            <person name="Peng M."/>
            <person name="Battaglia E."/>
            <person name="Haridas S."/>
            <person name="Andreopoulos W."/>
            <person name="Labutti K."/>
            <person name="Pangilinan J."/>
            <person name="Floch G.L."/>
            <person name="Makela M.R."/>
            <person name="Henrissat B."/>
            <person name="Grigoriev I.V."/>
            <person name="Crouch J.A."/>
            <person name="De Vries R.P."/>
            <person name="Sukno S.A."/>
            <person name="Thon M.R."/>
        </authorList>
    </citation>
    <scope>NUCLEOTIDE SEQUENCE</scope>
    <source>
        <strain evidence="2">CBS 125086</strain>
    </source>
</reference>
<feature type="coiled-coil region" evidence="1">
    <location>
        <begin position="44"/>
        <end position="71"/>
    </location>
</feature>
<keyword evidence="1" id="KW-0175">Coiled coil</keyword>
<evidence type="ECO:0000313" key="2">
    <source>
        <dbReference type="EMBL" id="KAK1561754.1"/>
    </source>
</evidence>
<name>A0AAD8UXX4_9PEZI</name>
<protein>
    <submittedName>
        <fullName evidence="2">Uncharacterized protein</fullName>
    </submittedName>
</protein>
<dbReference type="GeneID" id="85446017"/>
<dbReference type="Proteomes" id="UP001230504">
    <property type="component" value="Unassembled WGS sequence"/>
</dbReference>
<organism evidence="2 3">
    <name type="scientific">Colletotrichum navitas</name>
    <dbReference type="NCBI Taxonomy" id="681940"/>
    <lineage>
        <taxon>Eukaryota</taxon>
        <taxon>Fungi</taxon>
        <taxon>Dikarya</taxon>
        <taxon>Ascomycota</taxon>
        <taxon>Pezizomycotina</taxon>
        <taxon>Sordariomycetes</taxon>
        <taxon>Hypocreomycetidae</taxon>
        <taxon>Glomerellales</taxon>
        <taxon>Glomerellaceae</taxon>
        <taxon>Colletotrichum</taxon>
        <taxon>Colletotrichum graminicola species complex</taxon>
    </lineage>
</organism>
<dbReference type="EMBL" id="JAHLJV010000234">
    <property type="protein sequence ID" value="KAK1561754.1"/>
    <property type="molecule type" value="Genomic_DNA"/>
</dbReference>
<evidence type="ECO:0000313" key="3">
    <source>
        <dbReference type="Proteomes" id="UP001230504"/>
    </source>
</evidence>
<gene>
    <name evidence="2" type="ORF">LY79DRAFT_595418</name>
</gene>
<dbReference type="RefSeq" id="XP_060406845.1">
    <property type="nucleotide sequence ID" value="XM_060561777.1"/>
</dbReference>
<evidence type="ECO:0000256" key="1">
    <source>
        <dbReference type="SAM" id="Coils"/>
    </source>
</evidence>